<dbReference type="Proteomes" id="UP000772181">
    <property type="component" value="Unassembled WGS sequence"/>
</dbReference>
<gene>
    <name evidence="1" type="ORF">HY730_08815</name>
</gene>
<evidence type="ECO:0000313" key="2">
    <source>
        <dbReference type="Proteomes" id="UP000772181"/>
    </source>
</evidence>
<evidence type="ECO:0000313" key="1">
    <source>
        <dbReference type="EMBL" id="MBI4596460.1"/>
    </source>
</evidence>
<sequence>MITRYDVAGKLMDYLHHRLTLKELVVWAEQQMMEADLDSSEFEMLRDIISRLGLADVREFGLTWEDCEAFLSRLGYIVEFEISKI</sequence>
<comment type="caution">
    <text evidence="1">The sequence shown here is derived from an EMBL/GenBank/DDBJ whole genome shotgun (WGS) entry which is preliminary data.</text>
</comment>
<dbReference type="EMBL" id="JACQWF010000385">
    <property type="protein sequence ID" value="MBI4596460.1"/>
    <property type="molecule type" value="Genomic_DNA"/>
</dbReference>
<accession>A0A933LQS6</accession>
<proteinExistence type="predicted"/>
<protein>
    <submittedName>
        <fullName evidence="1">Uncharacterized protein</fullName>
    </submittedName>
</protein>
<organism evidence="1 2">
    <name type="scientific">Tectimicrobiota bacterium</name>
    <dbReference type="NCBI Taxonomy" id="2528274"/>
    <lineage>
        <taxon>Bacteria</taxon>
        <taxon>Pseudomonadati</taxon>
        <taxon>Nitrospinota/Tectimicrobiota group</taxon>
        <taxon>Candidatus Tectimicrobiota</taxon>
    </lineage>
</organism>
<reference evidence="1" key="1">
    <citation type="submission" date="2020-07" db="EMBL/GenBank/DDBJ databases">
        <title>Huge and variable diversity of episymbiotic CPR bacteria and DPANN archaea in groundwater ecosystems.</title>
        <authorList>
            <person name="He C.Y."/>
            <person name="Keren R."/>
            <person name="Whittaker M."/>
            <person name="Farag I.F."/>
            <person name="Doudna J."/>
            <person name="Cate J.H.D."/>
            <person name="Banfield J.F."/>
        </authorList>
    </citation>
    <scope>NUCLEOTIDE SEQUENCE</scope>
    <source>
        <strain evidence="1">NC_groundwater_1482_Ag_S-0.65um_47_24</strain>
    </source>
</reference>
<dbReference type="AlphaFoldDB" id="A0A933LQS6"/>
<name>A0A933LQS6_UNCTE</name>